<comment type="caution">
    <text evidence="5">The sequence shown here is derived from an EMBL/GenBank/DDBJ whole genome shotgun (WGS) entry which is preliminary data.</text>
</comment>
<dbReference type="SUPFAM" id="SSF55174">
    <property type="entry name" value="Alpha-L RNA-binding motif"/>
    <property type="match status" value="1"/>
</dbReference>
<dbReference type="PANTHER" id="PTHR32319">
    <property type="entry name" value="BACTERIAL HEMOLYSIN-LIKE PROTEIN"/>
    <property type="match status" value="1"/>
</dbReference>
<dbReference type="InterPro" id="IPR036986">
    <property type="entry name" value="S4_RNA-bd_sf"/>
</dbReference>
<organism evidence="5 6">
    <name type="scientific">Gilvimarinus japonicus</name>
    <dbReference type="NCBI Taxonomy" id="1796469"/>
    <lineage>
        <taxon>Bacteria</taxon>
        <taxon>Pseudomonadati</taxon>
        <taxon>Pseudomonadota</taxon>
        <taxon>Gammaproteobacteria</taxon>
        <taxon>Cellvibrionales</taxon>
        <taxon>Cellvibrionaceae</taxon>
        <taxon>Gilvimarinus</taxon>
    </lineage>
</organism>
<dbReference type="NCBIfam" id="TIGR00478">
    <property type="entry name" value="tly"/>
    <property type="match status" value="1"/>
</dbReference>
<keyword evidence="5" id="KW-0808">Transferase</keyword>
<dbReference type="PIRSF" id="PIRSF005578">
    <property type="entry name" value="TlyA"/>
    <property type="match status" value="1"/>
</dbReference>
<evidence type="ECO:0000256" key="2">
    <source>
        <dbReference type="ARBA" id="ARBA00029460"/>
    </source>
</evidence>
<dbReference type="InterPro" id="IPR029063">
    <property type="entry name" value="SAM-dependent_MTases_sf"/>
</dbReference>
<keyword evidence="1 3" id="KW-0694">RNA-binding</keyword>
<dbReference type="Gene3D" id="3.40.50.150">
    <property type="entry name" value="Vaccinia Virus protein VP39"/>
    <property type="match status" value="1"/>
</dbReference>
<dbReference type="InterPro" id="IPR002877">
    <property type="entry name" value="RNA_MeTrfase_FtsJ_dom"/>
</dbReference>
<dbReference type="CDD" id="cd02440">
    <property type="entry name" value="AdoMet_MTases"/>
    <property type="match status" value="1"/>
</dbReference>
<comment type="similarity">
    <text evidence="2">Belongs to the TlyA family.</text>
</comment>
<keyword evidence="6" id="KW-1185">Reference proteome</keyword>
<gene>
    <name evidence="5" type="ORF">ACFOEB_03135</name>
</gene>
<dbReference type="SUPFAM" id="SSF53335">
    <property type="entry name" value="S-adenosyl-L-methionine-dependent methyltransferases"/>
    <property type="match status" value="1"/>
</dbReference>
<evidence type="ECO:0000256" key="3">
    <source>
        <dbReference type="PROSITE-ProRule" id="PRU00182"/>
    </source>
</evidence>
<dbReference type="InterPro" id="IPR047048">
    <property type="entry name" value="TlyA"/>
</dbReference>
<dbReference type="EMBL" id="JBHRTL010000004">
    <property type="protein sequence ID" value="MFC3154182.1"/>
    <property type="molecule type" value="Genomic_DNA"/>
</dbReference>
<evidence type="ECO:0000256" key="1">
    <source>
        <dbReference type="ARBA" id="ARBA00022884"/>
    </source>
</evidence>
<name>A0ABV7HS72_9GAMM</name>
<dbReference type="RefSeq" id="WP_382414300.1">
    <property type="nucleotide sequence ID" value="NZ_AP031500.1"/>
</dbReference>
<proteinExistence type="inferred from homology"/>
<dbReference type="CDD" id="cd00165">
    <property type="entry name" value="S4"/>
    <property type="match status" value="1"/>
</dbReference>
<dbReference type="Pfam" id="PF01728">
    <property type="entry name" value="FtsJ"/>
    <property type="match status" value="1"/>
</dbReference>
<dbReference type="PROSITE" id="PS50889">
    <property type="entry name" value="S4"/>
    <property type="match status" value="1"/>
</dbReference>
<dbReference type="PANTHER" id="PTHR32319:SF0">
    <property type="entry name" value="BACTERIAL HEMOLYSIN-LIKE PROTEIN"/>
    <property type="match status" value="1"/>
</dbReference>
<sequence>MARLDQELVNQNLVATRSLAQQLIKAGSVEVYLSGHWVLQTKPSFQCSGKQAIRLLDTDATQYVSRGGLKLAGALHHCKLDISGLVALDVGQSTGGFSDCLLQSGVAKVVGVDVGRDQLVEKIKNDARVAYYEGINARELPADMLLHHTDAGFDLAVMDVSFISQTLIVPELVPLLKPGGHLLCLVKPQFEVGKSGIGKKGIVRDASLYPDVQQRITALYESLGCRVHDYFNSAITGGDGNREFFIWAQKMH</sequence>
<dbReference type="InterPro" id="IPR004538">
    <property type="entry name" value="Hemolysin_A/TlyA"/>
</dbReference>
<dbReference type="Proteomes" id="UP001595548">
    <property type="component" value="Unassembled WGS sequence"/>
</dbReference>
<evidence type="ECO:0000313" key="6">
    <source>
        <dbReference type="Proteomes" id="UP001595548"/>
    </source>
</evidence>
<reference evidence="6" key="1">
    <citation type="journal article" date="2019" name="Int. J. Syst. Evol. Microbiol.">
        <title>The Global Catalogue of Microorganisms (GCM) 10K type strain sequencing project: providing services to taxonomists for standard genome sequencing and annotation.</title>
        <authorList>
            <consortium name="The Broad Institute Genomics Platform"/>
            <consortium name="The Broad Institute Genome Sequencing Center for Infectious Disease"/>
            <person name="Wu L."/>
            <person name="Ma J."/>
        </authorList>
    </citation>
    <scope>NUCLEOTIDE SEQUENCE [LARGE SCALE GENOMIC DNA]</scope>
    <source>
        <strain evidence="6">KCTC 52141</strain>
    </source>
</reference>
<keyword evidence="5" id="KW-0489">Methyltransferase</keyword>
<dbReference type="Gene3D" id="3.10.290.10">
    <property type="entry name" value="RNA-binding S4 domain"/>
    <property type="match status" value="1"/>
</dbReference>
<feature type="domain" description="Ribosomal RNA methyltransferase FtsJ" evidence="4">
    <location>
        <begin position="63"/>
        <end position="249"/>
    </location>
</feature>
<protein>
    <submittedName>
        <fullName evidence="5">TlyA family RNA methyltransferase</fullName>
    </submittedName>
</protein>
<accession>A0ABV7HS72</accession>
<dbReference type="GO" id="GO:0032259">
    <property type="term" value="P:methylation"/>
    <property type="evidence" value="ECO:0007669"/>
    <property type="project" value="UniProtKB-KW"/>
</dbReference>
<evidence type="ECO:0000259" key="4">
    <source>
        <dbReference type="Pfam" id="PF01728"/>
    </source>
</evidence>
<evidence type="ECO:0000313" key="5">
    <source>
        <dbReference type="EMBL" id="MFC3154182.1"/>
    </source>
</evidence>
<dbReference type="GO" id="GO:0008168">
    <property type="term" value="F:methyltransferase activity"/>
    <property type="evidence" value="ECO:0007669"/>
    <property type="project" value="UniProtKB-KW"/>
</dbReference>